<sequence length="101" mass="11784">MALTDTIYEKVRSSIFSAAIRFWLQALKTEKQLFMAVRLLNCSSAMQWYWFRFDKDRMLGRRANTVGSKLVRFGSRARTINRQCTTLAATYVFLDLTDLSN</sequence>
<reference evidence="2" key="1">
    <citation type="journal article" date="2023" name="Nat. Plants">
        <title>Single-cell RNA sequencing provides a high-resolution roadmap for understanding the multicellular compartmentation of specialized metabolism.</title>
        <authorList>
            <person name="Sun S."/>
            <person name="Shen X."/>
            <person name="Li Y."/>
            <person name="Li Y."/>
            <person name="Wang S."/>
            <person name="Li R."/>
            <person name="Zhang H."/>
            <person name="Shen G."/>
            <person name="Guo B."/>
            <person name="Wei J."/>
            <person name="Xu J."/>
            <person name="St-Pierre B."/>
            <person name="Chen S."/>
            <person name="Sun C."/>
        </authorList>
    </citation>
    <scope>NUCLEOTIDE SEQUENCE [LARGE SCALE GENOMIC DNA]</scope>
</reference>
<gene>
    <name evidence="1" type="ORF">M9H77_17162</name>
</gene>
<comment type="caution">
    <text evidence="1">The sequence shown here is derived from an EMBL/GenBank/DDBJ whole genome shotgun (WGS) entry which is preliminary data.</text>
</comment>
<protein>
    <submittedName>
        <fullName evidence="1">Uncharacterized protein</fullName>
    </submittedName>
</protein>
<proteinExistence type="predicted"/>
<organism evidence="1 2">
    <name type="scientific">Catharanthus roseus</name>
    <name type="common">Madagascar periwinkle</name>
    <name type="synonym">Vinca rosea</name>
    <dbReference type="NCBI Taxonomy" id="4058"/>
    <lineage>
        <taxon>Eukaryota</taxon>
        <taxon>Viridiplantae</taxon>
        <taxon>Streptophyta</taxon>
        <taxon>Embryophyta</taxon>
        <taxon>Tracheophyta</taxon>
        <taxon>Spermatophyta</taxon>
        <taxon>Magnoliopsida</taxon>
        <taxon>eudicotyledons</taxon>
        <taxon>Gunneridae</taxon>
        <taxon>Pentapetalae</taxon>
        <taxon>asterids</taxon>
        <taxon>lamiids</taxon>
        <taxon>Gentianales</taxon>
        <taxon>Apocynaceae</taxon>
        <taxon>Rauvolfioideae</taxon>
        <taxon>Vinceae</taxon>
        <taxon>Catharanthinae</taxon>
        <taxon>Catharanthus</taxon>
    </lineage>
</organism>
<name>A0ACC0B3T3_CATRO</name>
<dbReference type="EMBL" id="CM044704">
    <property type="protein sequence ID" value="KAI5667309.1"/>
    <property type="molecule type" value="Genomic_DNA"/>
</dbReference>
<evidence type="ECO:0000313" key="1">
    <source>
        <dbReference type="EMBL" id="KAI5667309.1"/>
    </source>
</evidence>
<keyword evidence="2" id="KW-1185">Reference proteome</keyword>
<dbReference type="Proteomes" id="UP001060085">
    <property type="component" value="Linkage Group LG04"/>
</dbReference>
<accession>A0ACC0B3T3</accession>
<evidence type="ECO:0000313" key="2">
    <source>
        <dbReference type="Proteomes" id="UP001060085"/>
    </source>
</evidence>